<evidence type="ECO:0000256" key="1">
    <source>
        <dbReference type="ARBA" id="ARBA00013017"/>
    </source>
</evidence>
<dbReference type="Proteomes" id="UP000469558">
    <property type="component" value="Unassembled WGS sequence"/>
</dbReference>
<keyword evidence="12" id="KW-1185">Reference proteome</keyword>
<feature type="domain" description="Thioredoxin" evidence="10">
    <location>
        <begin position="42"/>
        <end position="215"/>
    </location>
</feature>
<keyword evidence="4" id="KW-0560">Oxidoreductase</keyword>
<dbReference type="Pfam" id="PF00578">
    <property type="entry name" value="AhpC-TSA"/>
    <property type="match status" value="1"/>
</dbReference>
<evidence type="ECO:0000256" key="6">
    <source>
        <dbReference type="ARBA" id="ARBA00023284"/>
    </source>
</evidence>
<dbReference type="PANTHER" id="PTHR42801:SF7">
    <property type="entry name" value="SLL1159 PROTEIN"/>
    <property type="match status" value="1"/>
</dbReference>
<dbReference type="InterPro" id="IPR000866">
    <property type="entry name" value="AhpC/TSA"/>
</dbReference>
<dbReference type="PROSITE" id="PS51352">
    <property type="entry name" value="THIOREDOXIN_2"/>
    <property type="match status" value="1"/>
</dbReference>
<evidence type="ECO:0000256" key="7">
    <source>
        <dbReference type="ARBA" id="ARBA00032824"/>
    </source>
</evidence>
<dbReference type="GO" id="GO:0008379">
    <property type="term" value="F:thioredoxin peroxidase activity"/>
    <property type="evidence" value="ECO:0007669"/>
    <property type="project" value="TreeGrafter"/>
</dbReference>
<evidence type="ECO:0000259" key="10">
    <source>
        <dbReference type="PROSITE" id="PS51352"/>
    </source>
</evidence>
<evidence type="ECO:0000256" key="4">
    <source>
        <dbReference type="ARBA" id="ARBA00023002"/>
    </source>
</evidence>
<dbReference type="InterPro" id="IPR013766">
    <property type="entry name" value="Thioredoxin_domain"/>
</dbReference>
<gene>
    <name evidence="11" type="primary">AFP1</name>
    <name evidence="11" type="ORF">LSUE1_G006064</name>
</gene>
<dbReference type="GO" id="GO:0005737">
    <property type="term" value="C:cytoplasm"/>
    <property type="evidence" value="ECO:0007669"/>
    <property type="project" value="TreeGrafter"/>
</dbReference>
<dbReference type="SUPFAM" id="SSF52833">
    <property type="entry name" value="Thioredoxin-like"/>
    <property type="match status" value="1"/>
</dbReference>
<accession>A0A8T9C5U6</accession>
<dbReference type="GO" id="GO:0045454">
    <property type="term" value="P:cell redox homeostasis"/>
    <property type="evidence" value="ECO:0007669"/>
    <property type="project" value="TreeGrafter"/>
</dbReference>
<evidence type="ECO:0000256" key="5">
    <source>
        <dbReference type="ARBA" id="ARBA00023157"/>
    </source>
</evidence>
<dbReference type="InterPro" id="IPR050924">
    <property type="entry name" value="Peroxiredoxin_BCP/PrxQ"/>
</dbReference>
<dbReference type="EC" id="1.11.1.24" evidence="1"/>
<dbReference type="OrthoDB" id="338622at2759"/>
<comment type="similarity">
    <text evidence="8">Belongs to the peroxiredoxin family. BCP/PrxQ subfamily.</text>
</comment>
<keyword evidence="5" id="KW-1015">Disulfide bond</keyword>
<dbReference type="PANTHER" id="PTHR42801">
    <property type="entry name" value="THIOREDOXIN-DEPENDENT PEROXIDE REDUCTASE"/>
    <property type="match status" value="1"/>
</dbReference>
<organism evidence="11 12">
    <name type="scientific">Lachnellula suecica</name>
    <dbReference type="NCBI Taxonomy" id="602035"/>
    <lineage>
        <taxon>Eukaryota</taxon>
        <taxon>Fungi</taxon>
        <taxon>Dikarya</taxon>
        <taxon>Ascomycota</taxon>
        <taxon>Pezizomycotina</taxon>
        <taxon>Leotiomycetes</taxon>
        <taxon>Helotiales</taxon>
        <taxon>Lachnaceae</taxon>
        <taxon>Lachnellula</taxon>
    </lineage>
</organism>
<evidence type="ECO:0000256" key="2">
    <source>
        <dbReference type="ARBA" id="ARBA00022559"/>
    </source>
</evidence>
<evidence type="ECO:0000256" key="3">
    <source>
        <dbReference type="ARBA" id="ARBA00022862"/>
    </source>
</evidence>
<dbReference type="InterPro" id="IPR036249">
    <property type="entry name" value="Thioredoxin-like_sf"/>
</dbReference>
<dbReference type="CDD" id="cd02970">
    <property type="entry name" value="PRX_like2"/>
    <property type="match status" value="1"/>
</dbReference>
<dbReference type="Gene3D" id="3.40.30.10">
    <property type="entry name" value="Glutaredoxin"/>
    <property type="match status" value="1"/>
</dbReference>
<evidence type="ECO:0000256" key="9">
    <source>
        <dbReference type="ARBA" id="ARBA00049091"/>
    </source>
</evidence>
<evidence type="ECO:0000313" key="12">
    <source>
        <dbReference type="Proteomes" id="UP000469558"/>
    </source>
</evidence>
<dbReference type="AlphaFoldDB" id="A0A8T9C5U6"/>
<proteinExistence type="inferred from homology"/>
<evidence type="ECO:0000313" key="11">
    <source>
        <dbReference type="EMBL" id="TVY73553.1"/>
    </source>
</evidence>
<comment type="caution">
    <text evidence="11">The sequence shown here is derived from an EMBL/GenBank/DDBJ whole genome shotgun (WGS) entry which is preliminary data.</text>
</comment>
<dbReference type="GO" id="GO:0034599">
    <property type="term" value="P:cellular response to oxidative stress"/>
    <property type="evidence" value="ECO:0007669"/>
    <property type="project" value="TreeGrafter"/>
</dbReference>
<name>A0A8T9C5U6_9HELO</name>
<dbReference type="EMBL" id="QGMK01001048">
    <property type="protein sequence ID" value="TVY73553.1"/>
    <property type="molecule type" value="Genomic_DNA"/>
</dbReference>
<keyword evidence="2" id="KW-0575">Peroxidase</keyword>
<keyword evidence="3" id="KW-0049">Antioxidant</keyword>
<reference evidence="11 12" key="1">
    <citation type="submission" date="2018-05" db="EMBL/GenBank/DDBJ databases">
        <title>Genome sequencing and assembly of the regulated plant pathogen Lachnellula willkommii and related sister species for the development of diagnostic species identification markers.</title>
        <authorList>
            <person name="Giroux E."/>
            <person name="Bilodeau G."/>
        </authorList>
    </citation>
    <scope>NUCLEOTIDE SEQUENCE [LARGE SCALE GENOMIC DNA]</scope>
    <source>
        <strain evidence="11 12">CBS 268.59</strain>
    </source>
</reference>
<evidence type="ECO:0000256" key="8">
    <source>
        <dbReference type="ARBA" id="ARBA00038489"/>
    </source>
</evidence>
<comment type="catalytic activity">
    <reaction evidence="9">
        <text>a hydroperoxide + [thioredoxin]-dithiol = an alcohol + [thioredoxin]-disulfide + H2O</text>
        <dbReference type="Rhea" id="RHEA:62620"/>
        <dbReference type="Rhea" id="RHEA-COMP:10698"/>
        <dbReference type="Rhea" id="RHEA-COMP:10700"/>
        <dbReference type="ChEBI" id="CHEBI:15377"/>
        <dbReference type="ChEBI" id="CHEBI:29950"/>
        <dbReference type="ChEBI" id="CHEBI:30879"/>
        <dbReference type="ChEBI" id="CHEBI:35924"/>
        <dbReference type="ChEBI" id="CHEBI:50058"/>
        <dbReference type="EC" id="1.11.1.24"/>
    </reaction>
</comment>
<keyword evidence="6" id="KW-0676">Redox-active center</keyword>
<sequence length="241" mass="26462">MSLAPQLNAVLEGFKNAPTAIKEPIIKSQADIIASFDPKKAIQPGTKLPLFALSDATGKQVSSADLLAKGPLLINFYRGEWCPFCNIELRALQQRLPEFESKGVTLVAISPELPNTSLTTTEKHELKFTVLSDVGNKFARELGIVWDMPDELRPIFDKLGHDLKAKNGDDSFAVPIPATILVDGKGVVRNVYAEPNYTKRLEPQVIMEWIDAFSPYDPIQDSLGITSSTISKSAPIERVSI</sequence>
<protein>
    <recommendedName>
        <fullName evidence="1">thioredoxin-dependent peroxiredoxin</fullName>
        <ecNumber evidence="1">1.11.1.24</ecNumber>
    </recommendedName>
    <alternativeName>
        <fullName evidence="7">Thioredoxin peroxidase</fullName>
    </alternativeName>
</protein>